<dbReference type="EMBL" id="JAHYCA010000006">
    <property type="protein sequence ID" value="MBW6392592.1"/>
    <property type="molecule type" value="Genomic_DNA"/>
</dbReference>
<protein>
    <recommendedName>
        <fullName evidence="4">Lipoprotein</fullName>
    </recommendedName>
</protein>
<organism evidence="2 3">
    <name type="scientific">Billgrantia antri</name>
    <dbReference type="NCBI Taxonomy" id="2846777"/>
    <lineage>
        <taxon>Bacteria</taxon>
        <taxon>Pseudomonadati</taxon>
        <taxon>Pseudomonadota</taxon>
        <taxon>Gammaproteobacteria</taxon>
        <taxon>Oceanospirillales</taxon>
        <taxon>Halomonadaceae</taxon>
        <taxon>Billgrantia</taxon>
    </lineage>
</organism>
<dbReference type="PROSITE" id="PS51257">
    <property type="entry name" value="PROKAR_LIPOPROTEIN"/>
    <property type="match status" value="1"/>
</dbReference>
<keyword evidence="3" id="KW-1185">Reference proteome</keyword>
<sequence>MVNRLVLFFLGFLLFMPASALAACDCSNVREVFGEYTTVEVTRFRGGLTPREEAMDRVDKKILVSEDLFFLWDGVRYESPSYEMVCHPVTQDEGEVTPPSERRGDFYGFGMDRDVINVIYVNSLSEEGPRYHFEVVGDELWFFYDGWFYRMKRVSS</sequence>
<evidence type="ECO:0000256" key="1">
    <source>
        <dbReference type="SAM" id="SignalP"/>
    </source>
</evidence>
<comment type="caution">
    <text evidence="2">The sequence shown here is derived from an EMBL/GenBank/DDBJ whole genome shotgun (WGS) entry which is preliminary data.</text>
</comment>
<keyword evidence="1" id="KW-0732">Signal</keyword>
<accession>A0ABS6ZR81</accession>
<evidence type="ECO:0008006" key="4">
    <source>
        <dbReference type="Google" id="ProtNLM"/>
    </source>
</evidence>
<dbReference type="Proteomes" id="UP000769617">
    <property type="component" value="Unassembled WGS sequence"/>
</dbReference>
<feature type="chain" id="PRO_5046977251" description="Lipoprotein" evidence="1">
    <location>
        <begin position="23"/>
        <end position="156"/>
    </location>
</feature>
<reference evidence="2 3" key="1">
    <citation type="submission" date="2021-07" db="EMBL/GenBank/DDBJ databases">
        <authorList>
            <person name="So Y."/>
        </authorList>
    </citation>
    <scope>NUCLEOTIDE SEQUENCE [LARGE SCALE GENOMIC DNA]</scope>
    <source>
        <strain evidence="2 3">Y3S6</strain>
    </source>
</reference>
<evidence type="ECO:0000313" key="2">
    <source>
        <dbReference type="EMBL" id="MBW6392592.1"/>
    </source>
</evidence>
<evidence type="ECO:0000313" key="3">
    <source>
        <dbReference type="Proteomes" id="UP000769617"/>
    </source>
</evidence>
<feature type="signal peptide" evidence="1">
    <location>
        <begin position="1"/>
        <end position="22"/>
    </location>
</feature>
<dbReference type="RefSeq" id="WP_219792986.1">
    <property type="nucleotide sequence ID" value="NZ_JAHYCA010000006.1"/>
</dbReference>
<gene>
    <name evidence="2" type="ORF">KPL81_15670</name>
</gene>
<proteinExistence type="predicted"/>
<name>A0ABS6ZR81_9GAMM</name>